<evidence type="ECO:0000256" key="3">
    <source>
        <dbReference type="ARBA" id="ARBA00022723"/>
    </source>
</evidence>
<reference evidence="11" key="1">
    <citation type="submission" date="2016-11" db="EMBL/GenBank/DDBJ databases">
        <authorList>
            <person name="Shukria A."/>
            <person name="Stevens D.C."/>
        </authorList>
    </citation>
    <scope>NUCLEOTIDE SEQUENCE [LARGE SCALE GENOMIC DNA]</scope>
    <source>
        <strain evidence="11">Cbfe23</strain>
    </source>
</reference>
<proteinExistence type="predicted"/>
<keyword evidence="5" id="KW-0560">Oxidoreductase</keyword>
<evidence type="ECO:0000256" key="2">
    <source>
        <dbReference type="ARBA" id="ARBA00022617"/>
    </source>
</evidence>
<dbReference type="PANTHER" id="PTHR30600:SF10">
    <property type="entry name" value="BLL6722 PROTEIN"/>
    <property type="match status" value="1"/>
</dbReference>
<organism evidence="10 11">
    <name type="scientific">Cystobacter ferrugineus</name>
    <dbReference type="NCBI Taxonomy" id="83449"/>
    <lineage>
        <taxon>Bacteria</taxon>
        <taxon>Pseudomonadati</taxon>
        <taxon>Myxococcota</taxon>
        <taxon>Myxococcia</taxon>
        <taxon>Myxococcales</taxon>
        <taxon>Cystobacterineae</taxon>
        <taxon>Archangiaceae</taxon>
        <taxon>Cystobacter</taxon>
    </lineage>
</organism>
<dbReference type="InterPro" id="IPR004852">
    <property type="entry name" value="Di-haem_cyt_c_peroxidsae"/>
</dbReference>
<evidence type="ECO:0000256" key="1">
    <source>
        <dbReference type="ARBA" id="ARBA00004196"/>
    </source>
</evidence>
<evidence type="ECO:0000256" key="8">
    <source>
        <dbReference type="SAM" id="MobiDB-lite"/>
    </source>
</evidence>
<keyword evidence="4" id="KW-0732">Signal</keyword>
<sequence length="409" mass="44958">MGLAPNEPQEPEAPGASAEHLAEVAAPAQTLQPKEQLGRLLFFDKRLSEPPGQACASCHHPSTGWAGPDIHSNTAGAVHEGAVPGRFGNRKPPSSAYATPAPILHPANWAKGVFVGGNFWDGRATGEKLGSPAADQAQMPFLNPVEQNNPSEAAVVAKVCTGPYKANFLLVYGWTMCMPSQVARAYDNIARAIAAYEASPEMNAFSSKYDAYLAGRVTLTDQEMQGLRLFEGKAMCASCHLSQPGAHGQPPLFTDYTYANLGVPRNPLNPWYEQHEFNPQDWEWTDQGLGAFLQTRPEWRRYARENLGKQKVPTLRNVDKRPSPAFVKPYMHNGYFKDLKSVVHFYNTRDALPVCRTQAPQEHGVDCWPPPEVKQNVNTSQMGNLGLTAEEEDALVAFLRTLSDGYVQR</sequence>
<comment type="caution">
    <text evidence="10">The sequence shown here is derived from an EMBL/GenBank/DDBJ whole genome shotgun (WGS) entry which is preliminary data.</text>
</comment>
<evidence type="ECO:0000313" key="11">
    <source>
        <dbReference type="Proteomes" id="UP000182229"/>
    </source>
</evidence>
<evidence type="ECO:0000256" key="7">
    <source>
        <dbReference type="PROSITE-ProRule" id="PRU00433"/>
    </source>
</evidence>
<keyword evidence="11" id="KW-1185">Reference proteome</keyword>
<feature type="domain" description="Cytochrome c" evidence="9">
    <location>
        <begin position="33"/>
        <end position="201"/>
    </location>
</feature>
<evidence type="ECO:0000313" key="10">
    <source>
        <dbReference type="EMBL" id="OJH35307.1"/>
    </source>
</evidence>
<name>A0A1L9AZ64_9BACT</name>
<dbReference type="SUPFAM" id="SSF46626">
    <property type="entry name" value="Cytochrome c"/>
    <property type="match status" value="2"/>
</dbReference>
<keyword evidence="2 7" id="KW-0349">Heme</keyword>
<dbReference type="PROSITE" id="PS51007">
    <property type="entry name" value="CYTC"/>
    <property type="match status" value="2"/>
</dbReference>
<dbReference type="Proteomes" id="UP000182229">
    <property type="component" value="Unassembled WGS sequence"/>
</dbReference>
<dbReference type="EMBL" id="MPIN01000015">
    <property type="protein sequence ID" value="OJH35307.1"/>
    <property type="molecule type" value="Genomic_DNA"/>
</dbReference>
<gene>
    <name evidence="10" type="ORF">BON30_39810</name>
</gene>
<dbReference type="InterPro" id="IPR009056">
    <property type="entry name" value="Cyt_c-like_dom"/>
</dbReference>
<protein>
    <submittedName>
        <fullName evidence="10">Cytochrome C</fullName>
    </submittedName>
</protein>
<evidence type="ECO:0000259" key="9">
    <source>
        <dbReference type="PROSITE" id="PS51007"/>
    </source>
</evidence>
<dbReference type="GO" id="GO:0009055">
    <property type="term" value="F:electron transfer activity"/>
    <property type="evidence" value="ECO:0007669"/>
    <property type="project" value="InterPro"/>
</dbReference>
<dbReference type="AlphaFoldDB" id="A0A1L9AZ64"/>
<evidence type="ECO:0000256" key="5">
    <source>
        <dbReference type="ARBA" id="ARBA00023002"/>
    </source>
</evidence>
<feature type="domain" description="Cytochrome c" evidence="9">
    <location>
        <begin position="221"/>
        <end position="403"/>
    </location>
</feature>
<accession>A0A1L9AZ64</accession>
<keyword evidence="6 7" id="KW-0408">Iron</keyword>
<feature type="region of interest" description="Disordered" evidence="8">
    <location>
        <begin position="1"/>
        <end position="20"/>
    </location>
</feature>
<reference evidence="10 11" key="2">
    <citation type="submission" date="2016-12" db="EMBL/GenBank/DDBJ databases">
        <title>Draft Genome Sequence of Cystobacter ferrugineus Strain Cbfe23.</title>
        <authorList>
            <person name="Akbar S."/>
            <person name="Dowd S.E."/>
            <person name="Stevens D.C."/>
        </authorList>
    </citation>
    <scope>NUCLEOTIDE SEQUENCE [LARGE SCALE GENOMIC DNA]</scope>
    <source>
        <strain evidence="10 11">Cbfe23</strain>
    </source>
</reference>
<dbReference type="GO" id="GO:0046872">
    <property type="term" value="F:metal ion binding"/>
    <property type="evidence" value="ECO:0007669"/>
    <property type="project" value="UniProtKB-KW"/>
</dbReference>
<dbReference type="InterPro" id="IPR051395">
    <property type="entry name" value="Cytochrome_c_Peroxidase/MauG"/>
</dbReference>
<dbReference type="InterPro" id="IPR036909">
    <property type="entry name" value="Cyt_c-like_dom_sf"/>
</dbReference>
<evidence type="ECO:0000256" key="6">
    <source>
        <dbReference type="ARBA" id="ARBA00023004"/>
    </source>
</evidence>
<comment type="subcellular location">
    <subcellularLocation>
        <location evidence="1">Cell envelope</location>
    </subcellularLocation>
</comment>
<dbReference type="GO" id="GO:0030313">
    <property type="term" value="C:cell envelope"/>
    <property type="evidence" value="ECO:0007669"/>
    <property type="project" value="UniProtKB-SubCell"/>
</dbReference>
<dbReference type="GO" id="GO:0004130">
    <property type="term" value="F:cytochrome-c peroxidase activity"/>
    <property type="evidence" value="ECO:0007669"/>
    <property type="project" value="TreeGrafter"/>
</dbReference>
<evidence type="ECO:0000256" key="4">
    <source>
        <dbReference type="ARBA" id="ARBA00022729"/>
    </source>
</evidence>
<dbReference type="Pfam" id="PF03150">
    <property type="entry name" value="CCP_MauG"/>
    <property type="match status" value="1"/>
</dbReference>
<dbReference type="GO" id="GO:0020037">
    <property type="term" value="F:heme binding"/>
    <property type="evidence" value="ECO:0007669"/>
    <property type="project" value="InterPro"/>
</dbReference>
<dbReference type="PANTHER" id="PTHR30600">
    <property type="entry name" value="CYTOCHROME C PEROXIDASE-RELATED"/>
    <property type="match status" value="1"/>
</dbReference>
<dbReference type="Gene3D" id="1.10.760.10">
    <property type="entry name" value="Cytochrome c-like domain"/>
    <property type="match status" value="2"/>
</dbReference>
<keyword evidence="3 7" id="KW-0479">Metal-binding</keyword>
<dbReference type="STRING" id="83449.BON30_39810"/>